<dbReference type="PANTHER" id="PTHR10957">
    <property type="entry name" value="RAP1 GTPASE-GDP DISSOCIATION STIMULATOR 1"/>
    <property type="match status" value="1"/>
</dbReference>
<evidence type="ECO:0000313" key="2">
    <source>
        <dbReference type="EMBL" id="KAJ2749054.1"/>
    </source>
</evidence>
<dbReference type="Pfam" id="PF00293">
    <property type="entry name" value="NUDIX"/>
    <property type="match status" value="1"/>
</dbReference>
<dbReference type="OrthoDB" id="26149at2759"/>
<dbReference type="CDD" id="cd03424">
    <property type="entry name" value="NUDIX_ADPRase_Nudt5_UGPPase_Nudt14"/>
    <property type="match status" value="1"/>
</dbReference>
<dbReference type="InterPro" id="IPR011989">
    <property type="entry name" value="ARM-like"/>
</dbReference>
<dbReference type="Gene3D" id="3.90.79.10">
    <property type="entry name" value="Nucleoside Triphosphate Pyrophosphohydrolase"/>
    <property type="match status" value="1"/>
</dbReference>
<dbReference type="SUPFAM" id="SSF48371">
    <property type="entry name" value="ARM repeat"/>
    <property type="match status" value="1"/>
</dbReference>
<dbReference type="InterPro" id="IPR040144">
    <property type="entry name" value="RAP1GDS1"/>
</dbReference>
<evidence type="ECO:0000259" key="1">
    <source>
        <dbReference type="Pfam" id="PF00293"/>
    </source>
</evidence>
<dbReference type="SUPFAM" id="SSF55811">
    <property type="entry name" value="Nudix"/>
    <property type="match status" value="1"/>
</dbReference>
<dbReference type="GO" id="GO:0005085">
    <property type="term" value="F:guanyl-nucleotide exchange factor activity"/>
    <property type="evidence" value="ECO:0007669"/>
    <property type="project" value="InterPro"/>
</dbReference>
<accession>A0A9W8GRL4</accession>
<dbReference type="AlphaFoldDB" id="A0A9W8GRL4"/>
<dbReference type="Gene3D" id="1.25.10.10">
    <property type="entry name" value="Leucine-rich Repeat Variant"/>
    <property type="match status" value="2"/>
</dbReference>
<dbReference type="Proteomes" id="UP001140011">
    <property type="component" value="Unassembled WGS sequence"/>
</dbReference>
<dbReference type="EMBL" id="JANBUH010000891">
    <property type="protein sequence ID" value="KAJ2749054.1"/>
    <property type="molecule type" value="Genomic_DNA"/>
</dbReference>
<proteinExistence type="predicted"/>
<reference evidence="2" key="1">
    <citation type="submission" date="2022-07" db="EMBL/GenBank/DDBJ databases">
        <title>Phylogenomic reconstructions and comparative analyses of Kickxellomycotina fungi.</title>
        <authorList>
            <person name="Reynolds N.K."/>
            <person name="Stajich J.E."/>
            <person name="Barry K."/>
            <person name="Grigoriev I.V."/>
            <person name="Crous P."/>
            <person name="Smith M.E."/>
        </authorList>
    </citation>
    <scope>NUCLEOTIDE SEQUENCE</scope>
    <source>
        <strain evidence="2">BCRC 34297</strain>
    </source>
</reference>
<dbReference type="InterPro" id="IPR000086">
    <property type="entry name" value="NUDIX_hydrolase_dom"/>
</dbReference>
<evidence type="ECO:0000313" key="3">
    <source>
        <dbReference type="Proteomes" id="UP001140011"/>
    </source>
</evidence>
<dbReference type="InterPro" id="IPR016024">
    <property type="entry name" value="ARM-type_fold"/>
</dbReference>
<organism evidence="2 3">
    <name type="scientific">Coemansia pectinata</name>
    <dbReference type="NCBI Taxonomy" id="1052879"/>
    <lineage>
        <taxon>Eukaryota</taxon>
        <taxon>Fungi</taxon>
        <taxon>Fungi incertae sedis</taxon>
        <taxon>Zoopagomycota</taxon>
        <taxon>Kickxellomycotina</taxon>
        <taxon>Kickxellomycetes</taxon>
        <taxon>Kickxellales</taxon>
        <taxon>Kickxellaceae</taxon>
        <taxon>Coemansia</taxon>
    </lineage>
</organism>
<gene>
    <name evidence="2" type="ORF">GGI19_005849</name>
</gene>
<comment type="caution">
    <text evidence="2">The sequence shown here is derived from an EMBL/GenBank/DDBJ whole genome shotgun (WGS) entry which is preliminary data.</text>
</comment>
<protein>
    <recommendedName>
        <fullName evidence="1">Nudix hydrolase domain-containing protein</fullName>
    </recommendedName>
</protein>
<feature type="domain" description="Nudix hydrolase" evidence="1">
    <location>
        <begin position="16"/>
        <end position="104"/>
    </location>
</feature>
<dbReference type="InterPro" id="IPR015797">
    <property type="entry name" value="NUDIX_hydrolase-like_dom_sf"/>
</dbReference>
<name>A0A9W8GRL4_9FUNG</name>
<sequence length="784" mass="83152">MVEQPRVAVPDFALQELPAGMLDNGVGVTTAVREILEETGIRIEAGDLVDLGAAYPSPGACDESVGLYACEKQVTGEELGRVKDRLGGLSDELITVRLVRVCDLWRQTSDMKALAALYLWDRQMGMVLPTRKGGVSAATEWLAQTESASDALRDRMLEDLVLDTACVVTTAKAFKALADQCQDLSARTHLAQHSSSLSQALCAVLQRTLNDLGQLDESSRADEIFLLIQTLRCMGNLSADNNDGRAQLLEHGGVASIAVVLSLDEAQSEPLLTRAAFGAALNVALDHTECTKALIAAGALHPHLQVLGTGTPSDVWPIVCMSLDSLCESDDARAQFEGHSDYAASVLRTLGVLSRQAGGDQLARGAMRTLVWVLCETAEKSAEVRRQLCSPSAVLSLLDLLEFYLSFPEAKEDDGEAPDEDTLPAPALPNRPIPQSAANRYADAVTQAVVGVSGEDSALAALFPSQPLMNRLVSILTSSGAGSQRADGMAAAAALCLGNLARTDDHCTRLVAEHAAVVRTLIHEWLIQRSVNVRTRHAASGLLKNLCLPQANRAPLAGMGLVAAAAGGVRSAVVPIQANCIGILRHLANGSPEPGTVREMVAAALADALSVVRETDVDAIRCEATRLVATIAKRVYLSGNHAARDVIDSKGFDLVTPLVRLVMLDGVRHPLLRQESLVALTVLATVPRHVRGILRLLVKENSAPFAKPPTTDAIAEVEQEQEQEQGGFAEVLADLITNGADGPLPQAALQAKSLVTQLATSSVELESDDDGVSVLRTMLIPLLS</sequence>
<keyword evidence="3" id="KW-1185">Reference proteome</keyword>